<comment type="caution">
    <text evidence="1">The sequence shown here is derived from an EMBL/GenBank/DDBJ whole genome shotgun (WGS) entry which is preliminary data.</text>
</comment>
<proteinExistence type="predicted"/>
<keyword evidence="2" id="KW-1185">Reference proteome</keyword>
<dbReference type="AlphaFoldDB" id="A0AAD5VI01"/>
<evidence type="ECO:0008006" key="3">
    <source>
        <dbReference type="Google" id="ProtNLM"/>
    </source>
</evidence>
<accession>A0AAD5VI01</accession>
<evidence type="ECO:0000313" key="2">
    <source>
        <dbReference type="Proteomes" id="UP001213000"/>
    </source>
</evidence>
<name>A0AAD5VI01_9AGAR</name>
<dbReference type="Gene3D" id="3.30.710.10">
    <property type="entry name" value="Potassium Channel Kv1.1, Chain A"/>
    <property type="match status" value="1"/>
</dbReference>
<organism evidence="1 2">
    <name type="scientific">Leucocoprinus birnbaumii</name>
    <dbReference type="NCBI Taxonomy" id="56174"/>
    <lineage>
        <taxon>Eukaryota</taxon>
        <taxon>Fungi</taxon>
        <taxon>Dikarya</taxon>
        <taxon>Basidiomycota</taxon>
        <taxon>Agaricomycotina</taxon>
        <taxon>Agaricomycetes</taxon>
        <taxon>Agaricomycetidae</taxon>
        <taxon>Agaricales</taxon>
        <taxon>Agaricineae</taxon>
        <taxon>Agaricaceae</taxon>
        <taxon>Leucocoprinus</taxon>
    </lineage>
</organism>
<dbReference type="Proteomes" id="UP001213000">
    <property type="component" value="Unassembled WGS sequence"/>
</dbReference>
<evidence type="ECO:0000313" key="1">
    <source>
        <dbReference type="EMBL" id="KAJ3560806.1"/>
    </source>
</evidence>
<dbReference type="EMBL" id="JANIEX010001105">
    <property type="protein sequence ID" value="KAJ3560806.1"/>
    <property type="molecule type" value="Genomic_DNA"/>
</dbReference>
<gene>
    <name evidence="1" type="ORF">NP233_g10595</name>
</gene>
<dbReference type="InterPro" id="IPR011333">
    <property type="entry name" value="SKP1/BTB/POZ_sf"/>
</dbReference>
<sequence>MFSGSFAEAGDASSDNPIVVPVPGYSRDCVKQILDFAYTTREPQFERTDSDTDLALEMLTLANSWSMTELHRVLESLIIRLKMVDPFNLEHVLATAESTEATSLVDHCRRYKERNKSLNVMILASQQYAFIAQMSPHCGNLYSSPSPKPIRRWSRAHLIGSLVAAFSAIQSFTSKSSFKGSIFRLPLRRSPGEIGNRVISPDEISELLKSFAREELIDGQKIKLAAANVERSSVESYGQHHNYKSTVQTRVSSSYEEREWRTCSFLRDRGSGGALKTFRYKSDSYSGSTQTHTNCRYCYPVGYPRPHEDRASLHPPPLPLKTEFPVHIHALFSLSQSRQNLRNGGEIGIVETNVFYLDFAYTVH</sequence>
<protein>
    <recommendedName>
        <fullName evidence="3">BTB domain-containing protein</fullName>
    </recommendedName>
</protein>
<reference evidence="1" key="1">
    <citation type="submission" date="2022-07" db="EMBL/GenBank/DDBJ databases">
        <title>Genome Sequence of Leucocoprinus birnbaumii.</title>
        <authorList>
            <person name="Buettner E."/>
        </authorList>
    </citation>
    <scope>NUCLEOTIDE SEQUENCE</scope>
    <source>
        <strain evidence="1">VT141</strain>
    </source>
</reference>